<evidence type="ECO:0000256" key="2">
    <source>
        <dbReference type="ARBA" id="ARBA00007069"/>
    </source>
</evidence>
<dbReference type="SUPFAM" id="SSF161098">
    <property type="entry name" value="MetI-like"/>
    <property type="match status" value="1"/>
</dbReference>
<proteinExistence type="inferred from homology"/>
<feature type="transmembrane region" description="Helical" evidence="8">
    <location>
        <begin position="12"/>
        <end position="34"/>
    </location>
</feature>
<comment type="similarity">
    <text evidence="2">Belongs to the binding-protein-dependent transport system permease family. CysTW subfamily.</text>
</comment>
<dbReference type="STRING" id="288004.AL038_18075"/>
<evidence type="ECO:0000256" key="7">
    <source>
        <dbReference type="ARBA" id="ARBA00023136"/>
    </source>
</evidence>
<dbReference type="PROSITE" id="PS50928">
    <property type="entry name" value="ABC_TM1"/>
    <property type="match status" value="1"/>
</dbReference>
<dbReference type="GO" id="GO:0005886">
    <property type="term" value="C:plasma membrane"/>
    <property type="evidence" value="ECO:0007669"/>
    <property type="project" value="UniProtKB-SubCell"/>
</dbReference>
<name>A0A2N9YCY0_9GAMM</name>
<organism evidence="10 11">
    <name type="scientific">Beggiatoa leptomitoformis</name>
    <dbReference type="NCBI Taxonomy" id="288004"/>
    <lineage>
        <taxon>Bacteria</taxon>
        <taxon>Pseudomonadati</taxon>
        <taxon>Pseudomonadota</taxon>
        <taxon>Gammaproteobacteria</taxon>
        <taxon>Thiotrichales</taxon>
        <taxon>Thiotrichaceae</taxon>
        <taxon>Beggiatoa</taxon>
    </lineage>
</organism>
<keyword evidence="6 8" id="KW-1133">Transmembrane helix</keyword>
<sequence>MINFFNPWLPKPRFFVIAIPYIWFLLFFLVPFAIVLKISFSEAAIAIPPYTPLIVRENDIVQLTLKLGNYAYLWNDNLYITAYISSLTIAFFTTLLCLLIGYPIAYAIANADASIRNMLLMLIILPSWTSFLIRVYAWVGLLKNNGIINNFLIGLGIIDQPIEMLYTPFAVYVGLVYNYLPFMILPLYTNLVKMDNSLLEAAADLGCRPIKAFLTITIPLSMGGIVAGSMLVFIPVVGEFIVPELLAGPDTLMIGKVLWQEFFNNRDWPVASSVAIIMLLLLIVPIILFNRYQNRQTEA</sequence>
<dbReference type="PANTHER" id="PTHR42929:SF3">
    <property type="entry name" value="PUTRESCINE TRANSPORT SYSTEM PERMEASE PROTEIN POTH"/>
    <property type="match status" value="1"/>
</dbReference>
<dbReference type="CDD" id="cd06261">
    <property type="entry name" value="TM_PBP2"/>
    <property type="match status" value="1"/>
</dbReference>
<evidence type="ECO:0000256" key="4">
    <source>
        <dbReference type="ARBA" id="ARBA00022475"/>
    </source>
</evidence>
<dbReference type="OrthoDB" id="9807047at2"/>
<feature type="transmembrane region" description="Helical" evidence="8">
    <location>
        <begin position="268"/>
        <end position="289"/>
    </location>
</feature>
<evidence type="ECO:0000256" key="3">
    <source>
        <dbReference type="ARBA" id="ARBA00022448"/>
    </source>
</evidence>
<dbReference type="AlphaFoldDB" id="A0A2N9YCY0"/>
<evidence type="ECO:0000313" key="10">
    <source>
        <dbReference type="EMBL" id="AUI68323.1"/>
    </source>
</evidence>
<comment type="subcellular location">
    <subcellularLocation>
        <location evidence="1 8">Cell membrane</location>
        <topology evidence="1 8">Multi-pass membrane protein</topology>
    </subcellularLocation>
</comment>
<evidence type="ECO:0000313" key="11">
    <source>
        <dbReference type="Proteomes" id="UP000234271"/>
    </source>
</evidence>
<dbReference type="RefSeq" id="WP_062155248.1">
    <property type="nucleotide sequence ID" value="NZ_CP012373.2"/>
</dbReference>
<dbReference type="Pfam" id="PF00528">
    <property type="entry name" value="BPD_transp_1"/>
    <property type="match status" value="1"/>
</dbReference>
<keyword evidence="3 8" id="KW-0813">Transport</keyword>
<reference evidence="11" key="1">
    <citation type="submission" date="2016-12" db="EMBL/GenBank/DDBJ databases">
        <title>Complete Genome Sequence of Beggiatoa leptomitiformis D-401.</title>
        <authorList>
            <person name="Fomenkov A."/>
            <person name="Vincze T."/>
            <person name="Grabovich M."/>
            <person name="Anton B.P."/>
            <person name="Dubinina G."/>
            <person name="Orlova M."/>
            <person name="Belousova E."/>
            <person name="Roberts R.J."/>
        </authorList>
    </citation>
    <scope>NUCLEOTIDE SEQUENCE [LARGE SCALE GENOMIC DNA]</scope>
    <source>
        <strain evidence="11">D-401</strain>
    </source>
</reference>
<feature type="transmembrane region" description="Helical" evidence="8">
    <location>
        <begin position="212"/>
        <end position="237"/>
    </location>
</feature>
<feature type="transmembrane region" description="Helical" evidence="8">
    <location>
        <begin position="118"/>
        <end position="139"/>
    </location>
</feature>
<accession>A0A2N9YCY0</accession>
<keyword evidence="5 8" id="KW-0812">Transmembrane</keyword>
<dbReference type="Gene3D" id="1.10.3720.10">
    <property type="entry name" value="MetI-like"/>
    <property type="match status" value="1"/>
</dbReference>
<evidence type="ECO:0000256" key="1">
    <source>
        <dbReference type="ARBA" id="ARBA00004651"/>
    </source>
</evidence>
<feature type="transmembrane region" description="Helical" evidence="8">
    <location>
        <begin position="80"/>
        <end position="106"/>
    </location>
</feature>
<evidence type="ECO:0000259" key="9">
    <source>
        <dbReference type="PROSITE" id="PS50928"/>
    </source>
</evidence>
<evidence type="ECO:0000256" key="8">
    <source>
        <dbReference type="RuleBase" id="RU363032"/>
    </source>
</evidence>
<evidence type="ECO:0000256" key="6">
    <source>
        <dbReference type="ARBA" id="ARBA00022989"/>
    </source>
</evidence>
<dbReference type="InterPro" id="IPR035906">
    <property type="entry name" value="MetI-like_sf"/>
</dbReference>
<keyword evidence="4" id="KW-1003">Cell membrane</keyword>
<protein>
    <submittedName>
        <fullName evidence="10">ABC transporter permease subunit</fullName>
    </submittedName>
</protein>
<dbReference type="KEGG" id="blep:AL038_18075"/>
<evidence type="ECO:0000256" key="5">
    <source>
        <dbReference type="ARBA" id="ARBA00022692"/>
    </source>
</evidence>
<keyword evidence="11" id="KW-1185">Reference proteome</keyword>
<keyword evidence="7 8" id="KW-0472">Membrane</keyword>
<dbReference type="Proteomes" id="UP000234271">
    <property type="component" value="Chromosome"/>
</dbReference>
<dbReference type="InterPro" id="IPR000515">
    <property type="entry name" value="MetI-like"/>
</dbReference>
<feature type="transmembrane region" description="Helical" evidence="8">
    <location>
        <begin position="169"/>
        <end position="191"/>
    </location>
</feature>
<feature type="domain" description="ABC transmembrane type-1" evidence="9">
    <location>
        <begin position="83"/>
        <end position="289"/>
    </location>
</feature>
<dbReference type="EMBL" id="CP018889">
    <property type="protein sequence ID" value="AUI68323.1"/>
    <property type="molecule type" value="Genomic_DNA"/>
</dbReference>
<dbReference type="GO" id="GO:0055085">
    <property type="term" value="P:transmembrane transport"/>
    <property type="evidence" value="ECO:0007669"/>
    <property type="project" value="InterPro"/>
</dbReference>
<gene>
    <name evidence="10" type="ORF">BLE401_06140</name>
</gene>
<dbReference type="PANTHER" id="PTHR42929">
    <property type="entry name" value="INNER MEMBRANE ABC TRANSPORTER PERMEASE PROTEIN YDCU-RELATED-RELATED"/>
    <property type="match status" value="1"/>
</dbReference>